<keyword evidence="2" id="KW-0649">Protein kinase inhibitor</keyword>
<dbReference type="GO" id="GO:0005634">
    <property type="term" value="C:nucleus"/>
    <property type="evidence" value="ECO:0007669"/>
    <property type="project" value="InterPro"/>
</dbReference>
<dbReference type="Pfam" id="PF02234">
    <property type="entry name" value="CDI"/>
    <property type="match status" value="1"/>
</dbReference>
<dbReference type="GO" id="GO:0072331">
    <property type="term" value="P:signal transduction by p53 class mediator"/>
    <property type="evidence" value="ECO:0007669"/>
    <property type="project" value="InterPro"/>
</dbReference>
<evidence type="ECO:0000313" key="6">
    <source>
        <dbReference type="Proteomes" id="UP000827986"/>
    </source>
</evidence>
<feature type="region of interest" description="Disordered" evidence="3">
    <location>
        <begin position="177"/>
        <end position="197"/>
    </location>
</feature>
<comment type="similarity">
    <text evidence="1">Belongs to the CDI family.</text>
</comment>
<protein>
    <recommendedName>
        <fullName evidence="4">Cyclin-dependent kinase inhibitor domain-containing protein</fullName>
    </recommendedName>
</protein>
<evidence type="ECO:0000256" key="2">
    <source>
        <dbReference type="ARBA" id="ARBA00023013"/>
    </source>
</evidence>
<dbReference type="InterPro" id="IPR003175">
    <property type="entry name" value="CDI_dom"/>
</dbReference>
<dbReference type="EMBL" id="JAHDVG010000463">
    <property type="protein sequence ID" value="KAH1185584.1"/>
    <property type="molecule type" value="Genomic_DNA"/>
</dbReference>
<dbReference type="PANTHER" id="PTHR46778:SF2">
    <property type="entry name" value="CYCLIN-DEPENDENT KINASE INHIBITOR DOMAIN-CONTAINING PROTEIN"/>
    <property type="match status" value="1"/>
</dbReference>
<dbReference type="InterPro" id="IPR044898">
    <property type="entry name" value="CDI_dom_sf"/>
</dbReference>
<feature type="compositionally biased region" description="Basic residues" evidence="3">
    <location>
        <begin position="177"/>
        <end position="194"/>
    </location>
</feature>
<proteinExistence type="inferred from homology"/>
<dbReference type="Proteomes" id="UP000827986">
    <property type="component" value="Unassembled WGS sequence"/>
</dbReference>
<dbReference type="Gene3D" id="4.10.365.10">
    <property type="entry name" value="p27"/>
    <property type="match status" value="1"/>
</dbReference>
<evidence type="ECO:0000313" key="5">
    <source>
        <dbReference type="EMBL" id="KAH1185584.1"/>
    </source>
</evidence>
<comment type="caution">
    <text evidence="5">The sequence shown here is derived from an EMBL/GenBank/DDBJ whole genome shotgun (WGS) entry which is preliminary data.</text>
</comment>
<reference evidence="5" key="1">
    <citation type="submission" date="2021-09" db="EMBL/GenBank/DDBJ databases">
        <title>The genome of Mauremys mutica provides insights into the evolution of semi-aquatic lifestyle.</title>
        <authorList>
            <person name="Gong S."/>
            <person name="Gao Y."/>
        </authorList>
    </citation>
    <scope>NUCLEOTIDE SEQUENCE</scope>
    <source>
        <strain evidence="5">MM-2020</strain>
        <tissue evidence="5">Muscle</tissue>
    </source>
</reference>
<evidence type="ECO:0000259" key="4">
    <source>
        <dbReference type="Pfam" id="PF02234"/>
    </source>
</evidence>
<feature type="domain" description="Cyclin-dependent kinase inhibitor" evidence="4">
    <location>
        <begin position="81"/>
        <end position="129"/>
    </location>
</feature>
<dbReference type="AlphaFoldDB" id="A0A9D3XRP7"/>
<dbReference type="InterPro" id="IPR029841">
    <property type="entry name" value="CDKN1A"/>
</dbReference>
<keyword evidence="6" id="KW-1185">Reference proteome</keyword>
<name>A0A9D3XRP7_9SAUR</name>
<organism evidence="5 6">
    <name type="scientific">Mauremys mutica</name>
    <name type="common">yellowpond turtle</name>
    <dbReference type="NCBI Taxonomy" id="74926"/>
    <lineage>
        <taxon>Eukaryota</taxon>
        <taxon>Metazoa</taxon>
        <taxon>Chordata</taxon>
        <taxon>Craniata</taxon>
        <taxon>Vertebrata</taxon>
        <taxon>Euteleostomi</taxon>
        <taxon>Archelosauria</taxon>
        <taxon>Testudinata</taxon>
        <taxon>Testudines</taxon>
        <taxon>Cryptodira</taxon>
        <taxon>Durocryptodira</taxon>
        <taxon>Testudinoidea</taxon>
        <taxon>Geoemydidae</taxon>
        <taxon>Geoemydinae</taxon>
        <taxon>Mauremys</taxon>
    </lineage>
</organism>
<dbReference type="GO" id="GO:0004861">
    <property type="term" value="F:cyclin-dependent protein serine/threonine kinase inhibitor activity"/>
    <property type="evidence" value="ECO:0007669"/>
    <property type="project" value="InterPro"/>
</dbReference>
<dbReference type="PANTHER" id="PTHR46778">
    <property type="entry name" value="CYCLIN-DEPENDENT KINASE INHIBITOR 1-RELATED"/>
    <property type="match status" value="1"/>
</dbReference>
<evidence type="ECO:0000256" key="3">
    <source>
        <dbReference type="SAM" id="MobiDB-lite"/>
    </source>
</evidence>
<sequence>MSWEYPPTPLQPPGQKWRVSTRIPDCLRIPRQSFHSGVRGIPSEHAAKQTRESLLCTLVGERRVGEQMEWRPLKANRVRRNLFGPVDHEQLQQDFQHMLRSSMEGAQQKWNFDFLRDMPAEGLLQWEELQSHDVPAFYHSCVVSEARKPLTPLNQGIVKEVKTHHFATVTLTENPKVAKKMSGKKSQAGKKRRQTSLTDYYSAKKQVKTNTQAAAKNLAF</sequence>
<gene>
    <name evidence="5" type="ORF">KIL84_018333</name>
</gene>
<dbReference type="GO" id="GO:0007346">
    <property type="term" value="P:regulation of mitotic cell cycle"/>
    <property type="evidence" value="ECO:0007669"/>
    <property type="project" value="InterPro"/>
</dbReference>
<accession>A0A9D3XRP7</accession>
<evidence type="ECO:0000256" key="1">
    <source>
        <dbReference type="ARBA" id="ARBA00006726"/>
    </source>
</evidence>